<dbReference type="Pfam" id="PF05046">
    <property type="entry name" value="Img2"/>
    <property type="match status" value="1"/>
</dbReference>
<comment type="similarity">
    <text evidence="2">Belongs to the mitochondrion-specific ribosomal protein mL49 family.</text>
</comment>
<evidence type="ECO:0000256" key="6">
    <source>
        <dbReference type="ARBA" id="ARBA00035191"/>
    </source>
</evidence>
<dbReference type="GO" id="GO:0005762">
    <property type="term" value="C:mitochondrial large ribosomal subunit"/>
    <property type="evidence" value="ECO:0007669"/>
    <property type="project" value="TreeGrafter"/>
</dbReference>
<organism evidence="8">
    <name type="scientific">Cacopsylla melanoneura</name>
    <dbReference type="NCBI Taxonomy" id="428564"/>
    <lineage>
        <taxon>Eukaryota</taxon>
        <taxon>Metazoa</taxon>
        <taxon>Ecdysozoa</taxon>
        <taxon>Arthropoda</taxon>
        <taxon>Hexapoda</taxon>
        <taxon>Insecta</taxon>
        <taxon>Pterygota</taxon>
        <taxon>Neoptera</taxon>
        <taxon>Paraneoptera</taxon>
        <taxon>Hemiptera</taxon>
        <taxon>Sternorrhyncha</taxon>
        <taxon>Psylloidea</taxon>
        <taxon>Psyllidae</taxon>
        <taxon>Psyllinae</taxon>
        <taxon>Cacopsylla</taxon>
    </lineage>
</organism>
<keyword evidence="3 8" id="KW-0689">Ribosomal protein</keyword>
<comment type="subcellular location">
    <subcellularLocation>
        <location evidence="1">Mitochondrion</location>
    </subcellularLocation>
</comment>
<evidence type="ECO:0000256" key="4">
    <source>
        <dbReference type="ARBA" id="ARBA00023128"/>
    </source>
</evidence>
<evidence type="ECO:0000256" key="2">
    <source>
        <dbReference type="ARBA" id="ARBA00005677"/>
    </source>
</evidence>
<dbReference type="EMBL" id="HBUF01352906">
    <property type="protein sequence ID" value="CAG6715253.1"/>
    <property type="molecule type" value="Transcribed_RNA"/>
</dbReference>
<evidence type="ECO:0000256" key="3">
    <source>
        <dbReference type="ARBA" id="ARBA00022980"/>
    </source>
</evidence>
<dbReference type="EMBL" id="HBUF01131101">
    <property type="protein sequence ID" value="CAG6644180.1"/>
    <property type="molecule type" value="Transcribed_RNA"/>
</dbReference>
<name>A0A8D8W424_9HEMI</name>
<dbReference type="EMBL" id="HBUF01131102">
    <property type="protein sequence ID" value="CAG6644182.1"/>
    <property type="molecule type" value="Transcribed_RNA"/>
</dbReference>
<accession>A0A8D8W424</accession>
<dbReference type="PANTHER" id="PTHR13477">
    <property type="entry name" value="MITOCHONDRIAL 39S RIBOSOMAL PROTEIN L49"/>
    <property type="match status" value="1"/>
</dbReference>
<dbReference type="FunFam" id="3.30.780.10:FF:000009">
    <property type="entry name" value="39S ribosomal protein L49, mitochondrial"/>
    <property type="match status" value="1"/>
</dbReference>
<dbReference type="AlphaFoldDB" id="A0A8D8W424"/>
<dbReference type="GO" id="GO:0006412">
    <property type="term" value="P:translation"/>
    <property type="evidence" value="ECO:0007669"/>
    <property type="project" value="InterPro"/>
</dbReference>
<dbReference type="EMBL" id="HBUF01288135">
    <property type="protein sequence ID" value="CAG6688677.1"/>
    <property type="molecule type" value="Transcribed_RNA"/>
</dbReference>
<proteinExistence type="inferred from homology"/>
<evidence type="ECO:0000256" key="1">
    <source>
        <dbReference type="ARBA" id="ARBA00004173"/>
    </source>
</evidence>
<dbReference type="EMBL" id="HBUF01288136">
    <property type="protein sequence ID" value="CAG6688678.1"/>
    <property type="molecule type" value="Transcribed_RNA"/>
</dbReference>
<protein>
    <recommendedName>
        <fullName evidence="6">Large ribosomal subunit protein mL49</fullName>
    </recommendedName>
    <alternativeName>
        <fullName evidence="7">39S ribosomal protein L49, mitochondrial</fullName>
    </alternativeName>
</protein>
<evidence type="ECO:0000313" key="8">
    <source>
        <dbReference type="EMBL" id="CAG6644180.1"/>
    </source>
</evidence>
<sequence>MQCLLRVNRIFSKPLLKELIPLRHGSYRNPKLVSEDLSKYTDYEVSKNPEEWKYVEQLIPSIVIPEPKYEPNLPSGYKPPSVKPGTYPYHVKRSRNHMLPVYLEVKKRTAQRKTSVNHISGDIWKLHDSLQKHLAKIYPNEPMFPSQVNEVFSRITFRGDYYNAICKFFYDRGF</sequence>
<keyword evidence="5" id="KW-0687">Ribonucleoprotein</keyword>
<dbReference type="InterPro" id="IPR007740">
    <property type="entry name" value="Ribosomal_mL49"/>
</dbReference>
<reference evidence="8" key="1">
    <citation type="submission" date="2021-05" db="EMBL/GenBank/DDBJ databases">
        <authorList>
            <person name="Alioto T."/>
            <person name="Alioto T."/>
            <person name="Gomez Garrido J."/>
        </authorList>
    </citation>
    <scope>NUCLEOTIDE SEQUENCE</scope>
</reference>
<dbReference type="GO" id="GO:0003735">
    <property type="term" value="F:structural constituent of ribosome"/>
    <property type="evidence" value="ECO:0007669"/>
    <property type="project" value="InterPro"/>
</dbReference>
<dbReference type="EMBL" id="HBUF01352905">
    <property type="protein sequence ID" value="CAG6715252.1"/>
    <property type="molecule type" value="Transcribed_RNA"/>
</dbReference>
<evidence type="ECO:0000256" key="5">
    <source>
        <dbReference type="ARBA" id="ARBA00023274"/>
    </source>
</evidence>
<evidence type="ECO:0000256" key="7">
    <source>
        <dbReference type="ARBA" id="ARBA00035545"/>
    </source>
</evidence>
<keyword evidence="4" id="KW-0496">Mitochondrion</keyword>
<dbReference type="PANTHER" id="PTHR13477:SF0">
    <property type="entry name" value="LARGE RIBOSOMAL SUBUNIT PROTEIN ML49"/>
    <property type="match status" value="1"/>
</dbReference>
<dbReference type="Gene3D" id="3.30.780.10">
    <property type="entry name" value="SUI1-like domain"/>
    <property type="match status" value="1"/>
</dbReference>